<dbReference type="EMBL" id="MLFT02000012">
    <property type="protein sequence ID" value="PHT32185.1"/>
    <property type="molecule type" value="Genomic_DNA"/>
</dbReference>
<evidence type="ECO:0000313" key="2">
    <source>
        <dbReference type="Proteomes" id="UP000224567"/>
    </source>
</evidence>
<organism evidence="1 2">
    <name type="scientific">Capsicum baccatum</name>
    <name type="common">Peruvian pepper</name>
    <dbReference type="NCBI Taxonomy" id="33114"/>
    <lineage>
        <taxon>Eukaryota</taxon>
        <taxon>Viridiplantae</taxon>
        <taxon>Streptophyta</taxon>
        <taxon>Embryophyta</taxon>
        <taxon>Tracheophyta</taxon>
        <taxon>Spermatophyta</taxon>
        <taxon>Magnoliopsida</taxon>
        <taxon>eudicotyledons</taxon>
        <taxon>Gunneridae</taxon>
        <taxon>Pentapetalae</taxon>
        <taxon>asterids</taxon>
        <taxon>lamiids</taxon>
        <taxon>Solanales</taxon>
        <taxon>Solanaceae</taxon>
        <taxon>Solanoideae</taxon>
        <taxon>Capsiceae</taxon>
        <taxon>Capsicum</taxon>
    </lineage>
</organism>
<comment type="caution">
    <text evidence="1">The sequence shown here is derived from an EMBL/GenBank/DDBJ whole genome shotgun (WGS) entry which is preliminary data.</text>
</comment>
<evidence type="ECO:0000313" key="1">
    <source>
        <dbReference type="EMBL" id="PHT32185.1"/>
    </source>
</evidence>
<dbReference type="AlphaFoldDB" id="A0A2G2VGR9"/>
<proteinExistence type="predicted"/>
<keyword evidence="2" id="KW-1185">Reference proteome</keyword>
<sequence>MSVKDKRVTPHEESCQALNEGREARARLSEHVIEWKMRISDISELISRLSKPGLRQRGHFLYPERRKGVVIDEMVQGVENQHRSGDSRIEQPFELLLNPWAGKREPGELKDLSSLILGGSSRGPFTYVFLI</sequence>
<protein>
    <submittedName>
        <fullName evidence="1">Uncharacterized protein</fullName>
    </submittedName>
</protein>
<reference evidence="1 2" key="1">
    <citation type="journal article" date="2017" name="Genome Biol.">
        <title>New reference genome sequences of hot pepper reveal the massive evolution of plant disease-resistance genes by retroduplication.</title>
        <authorList>
            <person name="Kim S."/>
            <person name="Park J."/>
            <person name="Yeom S.I."/>
            <person name="Kim Y.M."/>
            <person name="Seo E."/>
            <person name="Kim K.T."/>
            <person name="Kim M.S."/>
            <person name="Lee J.M."/>
            <person name="Cheong K."/>
            <person name="Shin H.S."/>
            <person name="Kim S.B."/>
            <person name="Han K."/>
            <person name="Lee J."/>
            <person name="Park M."/>
            <person name="Lee H.A."/>
            <person name="Lee H.Y."/>
            <person name="Lee Y."/>
            <person name="Oh S."/>
            <person name="Lee J.H."/>
            <person name="Choi E."/>
            <person name="Choi E."/>
            <person name="Lee S.E."/>
            <person name="Jeon J."/>
            <person name="Kim H."/>
            <person name="Choi G."/>
            <person name="Song H."/>
            <person name="Lee J."/>
            <person name="Lee S.C."/>
            <person name="Kwon J.K."/>
            <person name="Lee H.Y."/>
            <person name="Koo N."/>
            <person name="Hong Y."/>
            <person name="Kim R.W."/>
            <person name="Kang W.H."/>
            <person name="Huh J.H."/>
            <person name="Kang B.C."/>
            <person name="Yang T.J."/>
            <person name="Lee Y.H."/>
            <person name="Bennetzen J.L."/>
            <person name="Choi D."/>
        </authorList>
    </citation>
    <scope>NUCLEOTIDE SEQUENCE [LARGE SCALE GENOMIC DNA]</scope>
    <source>
        <strain evidence="2">cv. PBC81</strain>
    </source>
</reference>
<gene>
    <name evidence="1" type="ORF">CQW23_28522</name>
</gene>
<accession>A0A2G2VGR9</accession>
<dbReference type="Proteomes" id="UP000224567">
    <property type="component" value="Unassembled WGS sequence"/>
</dbReference>
<name>A0A2G2VGR9_CAPBA</name>
<reference evidence="2" key="2">
    <citation type="journal article" date="2017" name="J. Anim. Genet.">
        <title>Multiple reference genome sequences of hot pepper reveal the massive evolution of plant disease resistance genes by retroduplication.</title>
        <authorList>
            <person name="Kim S."/>
            <person name="Park J."/>
            <person name="Yeom S.-I."/>
            <person name="Kim Y.-M."/>
            <person name="Seo E."/>
            <person name="Kim K.-T."/>
            <person name="Kim M.-S."/>
            <person name="Lee J.M."/>
            <person name="Cheong K."/>
            <person name="Shin H.-S."/>
            <person name="Kim S.-B."/>
            <person name="Han K."/>
            <person name="Lee J."/>
            <person name="Park M."/>
            <person name="Lee H.-A."/>
            <person name="Lee H.-Y."/>
            <person name="Lee Y."/>
            <person name="Oh S."/>
            <person name="Lee J.H."/>
            <person name="Choi E."/>
            <person name="Choi E."/>
            <person name="Lee S.E."/>
            <person name="Jeon J."/>
            <person name="Kim H."/>
            <person name="Choi G."/>
            <person name="Song H."/>
            <person name="Lee J."/>
            <person name="Lee S.-C."/>
            <person name="Kwon J.-K."/>
            <person name="Lee H.-Y."/>
            <person name="Koo N."/>
            <person name="Hong Y."/>
            <person name="Kim R.W."/>
            <person name="Kang W.-H."/>
            <person name="Huh J.H."/>
            <person name="Kang B.-C."/>
            <person name="Yang T.-J."/>
            <person name="Lee Y.-H."/>
            <person name="Bennetzen J.L."/>
            <person name="Choi D."/>
        </authorList>
    </citation>
    <scope>NUCLEOTIDE SEQUENCE [LARGE SCALE GENOMIC DNA]</scope>
    <source>
        <strain evidence="2">cv. PBC81</strain>
    </source>
</reference>
<dbReference type="OrthoDB" id="585237at2759"/>